<evidence type="ECO:0000313" key="3">
    <source>
        <dbReference type="Proteomes" id="UP000242765"/>
    </source>
</evidence>
<dbReference type="EMBL" id="NEGB01000006">
    <property type="protein sequence ID" value="OTG64731.1"/>
    <property type="molecule type" value="Genomic_DNA"/>
</dbReference>
<protein>
    <recommendedName>
        <fullName evidence="4">DUF3298 domain-containing protein</fullName>
    </recommendedName>
</protein>
<dbReference type="AlphaFoldDB" id="A0A1Y3CFN8"/>
<feature type="signal peptide" evidence="1">
    <location>
        <begin position="1"/>
        <end position="20"/>
    </location>
</feature>
<organism evidence="2 3">
    <name type="scientific">Acinetobacter silvestris</name>
    <dbReference type="NCBI Taxonomy" id="1977882"/>
    <lineage>
        <taxon>Bacteria</taxon>
        <taxon>Pseudomonadati</taxon>
        <taxon>Pseudomonadota</taxon>
        <taxon>Gammaproteobacteria</taxon>
        <taxon>Moraxellales</taxon>
        <taxon>Moraxellaceae</taxon>
        <taxon>Acinetobacter</taxon>
    </lineage>
</organism>
<accession>A0A1Y3CFN8</accession>
<gene>
    <name evidence="2" type="ORF">B9T28_11030</name>
</gene>
<reference evidence="2 3" key="1">
    <citation type="submission" date="2017-04" db="EMBL/GenBank/DDBJ databases">
        <title>High diversity of culturable Acinetobacter species in natural soil and water ecosystems.</title>
        <authorList>
            <person name="Nemec A."/>
            <person name="Radolfova-Krizova L."/>
        </authorList>
    </citation>
    <scope>NUCLEOTIDE SEQUENCE [LARGE SCALE GENOMIC DNA]</scope>
    <source>
        <strain evidence="2 3">ANC 4999</strain>
    </source>
</reference>
<name>A0A1Y3CFN8_9GAMM</name>
<dbReference type="Proteomes" id="UP000242765">
    <property type="component" value="Unassembled WGS sequence"/>
</dbReference>
<dbReference type="InterPro" id="IPR037126">
    <property type="entry name" value="PdaC/RsiV-like_sf"/>
</dbReference>
<dbReference type="RefSeq" id="WP_143222614.1">
    <property type="nucleotide sequence ID" value="NZ_NEGB01000006.1"/>
</dbReference>
<dbReference type="STRING" id="1977882.B9T28_11030"/>
<proteinExistence type="predicted"/>
<evidence type="ECO:0000313" key="2">
    <source>
        <dbReference type="EMBL" id="OTG64731.1"/>
    </source>
</evidence>
<sequence>MQNQKIIMLILCLSSLSLVACDSKKEDQTATSEPSVVEAKADILPYLHLQSAQAEYALPFCEKKNCIEIDIQTLKTQDPWMNQWIATNQSIVIQRQIDLKQNMTLQQAIDAYVKKSDAWQDDFSKNKAYELHMQTRMASQRNQYVLLQVSVHSLQAEVSVKERQYFFVGDRKLKKTLSLLDVIQVNQQNQLNTWVQEKYQAWLETQTQDIQSAAPKKIFWGQSDWFFDGEGIGLHYRASEIVKDGAQLDIYLTKQQTQQILKPEIFQQMF</sequence>
<evidence type="ECO:0008006" key="4">
    <source>
        <dbReference type="Google" id="ProtNLM"/>
    </source>
</evidence>
<keyword evidence="3" id="KW-1185">Reference proteome</keyword>
<evidence type="ECO:0000256" key="1">
    <source>
        <dbReference type="SAM" id="SignalP"/>
    </source>
</evidence>
<dbReference type="Gene3D" id="3.90.640.20">
    <property type="entry name" value="Heat-shock cognate protein, ATPase"/>
    <property type="match status" value="1"/>
</dbReference>
<keyword evidence="1" id="KW-0732">Signal</keyword>
<dbReference type="PROSITE" id="PS51257">
    <property type="entry name" value="PROKAR_LIPOPROTEIN"/>
    <property type="match status" value="1"/>
</dbReference>
<dbReference type="Gene3D" id="3.30.565.40">
    <property type="entry name" value="Fervidobacterium nodosum Rt17-B1 like"/>
    <property type="match status" value="1"/>
</dbReference>
<feature type="chain" id="PRO_5013050900" description="DUF3298 domain-containing protein" evidence="1">
    <location>
        <begin position="21"/>
        <end position="270"/>
    </location>
</feature>
<dbReference type="OrthoDB" id="6710656at2"/>
<comment type="caution">
    <text evidence="2">The sequence shown here is derived from an EMBL/GenBank/DDBJ whole genome shotgun (WGS) entry which is preliminary data.</text>
</comment>